<keyword evidence="1" id="KW-0436">Ligase</keyword>
<dbReference type="InterPro" id="IPR006195">
    <property type="entry name" value="aa-tRNA-synth_II"/>
</dbReference>
<organism evidence="7">
    <name type="scientific">viral metagenome</name>
    <dbReference type="NCBI Taxonomy" id="1070528"/>
    <lineage>
        <taxon>unclassified sequences</taxon>
        <taxon>metagenomes</taxon>
        <taxon>organismal metagenomes</taxon>
    </lineage>
</organism>
<sequence>MNIKTLFEKSHVGDMIDAYGWVRTTRTSGSTLGFCNINDGSNVSGLQIIISSEHFSEDKIEDFFKSVKIGCFLNCSGKLVESPAKGQKYEMMLEKYEIKGHVEEDYPLCKSKMNLDTLRNHIHLRNRTNTFGSVMRIRSSLMKIMHDFYHEKGFLHLDPNIITTNECEGGAGVFQVTENDLTELDKLPRKQNHPLGMNGQEVADKIGDAFEMLGTNIKNSAEKIKQNDNAPVEEKFGHLVDCAANIFDGVTSKVNKHVNEMNKYDWSKDHFNCPTYLTVSSQLQLESLACSLGNVYTTNKSFRSEHSSTSKHVSEFTHLEIEMVNNNLDDLMDIGEEMIKYAIHEIMKRNMDDLENLNKFVSKGIVDQLRLIANNKFERIKYEDIIDEINDDIVNEHVKLEKINSGDDLSSLHENYITKKYATPVFVTHWPISIKSFYMKQCDNGLCECFDLLMPFGIGELIGASQREDDYGKLMNMMKVKNVDEKGMEFYTDLRKYGSCPHGGFGLGFDRLLMLVTGIQNIKDVIPFPVFYKSCKY</sequence>
<dbReference type="PANTHER" id="PTHR22594">
    <property type="entry name" value="ASPARTYL/LYSYL-TRNA SYNTHETASE"/>
    <property type="match status" value="1"/>
</dbReference>
<dbReference type="InterPro" id="IPR002312">
    <property type="entry name" value="Asp/Asn-tRNA-synth_IIb"/>
</dbReference>
<dbReference type="InterPro" id="IPR045864">
    <property type="entry name" value="aa-tRNA-synth_II/BPL/LPL"/>
</dbReference>
<dbReference type="InterPro" id="IPR004364">
    <property type="entry name" value="Aa-tRNA-synt_II"/>
</dbReference>
<proteinExistence type="predicted"/>
<evidence type="ECO:0000256" key="1">
    <source>
        <dbReference type="ARBA" id="ARBA00022598"/>
    </source>
</evidence>
<dbReference type="SUPFAM" id="SSF50249">
    <property type="entry name" value="Nucleic acid-binding proteins"/>
    <property type="match status" value="1"/>
</dbReference>
<evidence type="ECO:0000256" key="3">
    <source>
        <dbReference type="ARBA" id="ARBA00022840"/>
    </source>
</evidence>
<keyword evidence="4" id="KW-0648">Protein biosynthesis</keyword>
<dbReference type="GO" id="GO:0006421">
    <property type="term" value="P:asparaginyl-tRNA aminoacylation"/>
    <property type="evidence" value="ECO:0007669"/>
    <property type="project" value="TreeGrafter"/>
</dbReference>
<feature type="domain" description="Aminoacyl-transfer RNA synthetases class-II family profile" evidence="6">
    <location>
        <begin position="295"/>
        <end position="527"/>
    </location>
</feature>
<dbReference type="InterPro" id="IPR012340">
    <property type="entry name" value="NA-bd_OB-fold"/>
</dbReference>
<evidence type="ECO:0000313" key="7">
    <source>
        <dbReference type="EMBL" id="QHT28160.1"/>
    </source>
</evidence>
<dbReference type="GO" id="GO:0004816">
    <property type="term" value="F:asparagine-tRNA ligase activity"/>
    <property type="evidence" value="ECO:0007669"/>
    <property type="project" value="TreeGrafter"/>
</dbReference>
<keyword evidence="2" id="KW-0547">Nucleotide-binding</keyword>
<dbReference type="EMBL" id="MN738852">
    <property type="protein sequence ID" value="QHT28160.1"/>
    <property type="molecule type" value="Genomic_DNA"/>
</dbReference>
<evidence type="ECO:0000256" key="2">
    <source>
        <dbReference type="ARBA" id="ARBA00022741"/>
    </source>
</evidence>
<dbReference type="GO" id="GO:0005524">
    <property type="term" value="F:ATP binding"/>
    <property type="evidence" value="ECO:0007669"/>
    <property type="project" value="UniProtKB-KW"/>
</dbReference>
<dbReference type="Pfam" id="PF00152">
    <property type="entry name" value="tRNA-synt_2"/>
    <property type="match status" value="2"/>
</dbReference>
<dbReference type="Pfam" id="PF01336">
    <property type="entry name" value="tRNA_anti-codon"/>
    <property type="match status" value="1"/>
</dbReference>
<reference evidence="7" key="1">
    <citation type="journal article" date="2020" name="Nature">
        <title>Giant virus diversity and host interactions through global metagenomics.</title>
        <authorList>
            <person name="Schulz F."/>
            <person name="Roux S."/>
            <person name="Paez-Espino D."/>
            <person name="Jungbluth S."/>
            <person name="Walsh D.A."/>
            <person name="Denef V.J."/>
            <person name="McMahon K.D."/>
            <person name="Konstantinidis K.T."/>
            <person name="Eloe-Fadrosh E.A."/>
            <person name="Kyrpides N.C."/>
            <person name="Woyke T."/>
        </authorList>
    </citation>
    <scope>NUCLEOTIDE SEQUENCE</scope>
    <source>
        <strain evidence="7">GVMAG-M-3300001348-25</strain>
    </source>
</reference>
<evidence type="ECO:0000256" key="5">
    <source>
        <dbReference type="ARBA" id="ARBA00023146"/>
    </source>
</evidence>
<name>A0A6C0EIF4_9ZZZZ</name>
<dbReference type="Gene3D" id="2.40.50.140">
    <property type="entry name" value="Nucleic acid-binding proteins"/>
    <property type="match status" value="1"/>
</dbReference>
<dbReference type="CDD" id="cd04318">
    <property type="entry name" value="EcAsnRS_like_N"/>
    <property type="match status" value="1"/>
</dbReference>
<keyword evidence="3" id="KW-0067">ATP-binding</keyword>
<dbReference type="PRINTS" id="PR01042">
    <property type="entry name" value="TRNASYNTHASP"/>
</dbReference>
<evidence type="ECO:0000259" key="6">
    <source>
        <dbReference type="PROSITE" id="PS50862"/>
    </source>
</evidence>
<dbReference type="GO" id="GO:0003676">
    <property type="term" value="F:nucleic acid binding"/>
    <property type="evidence" value="ECO:0007669"/>
    <property type="project" value="InterPro"/>
</dbReference>
<dbReference type="InterPro" id="IPR004365">
    <property type="entry name" value="NA-bd_OB_tRNA"/>
</dbReference>
<dbReference type="PANTHER" id="PTHR22594:SF34">
    <property type="entry name" value="ASPARAGINE--TRNA LIGASE, MITOCHONDRIAL-RELATED"/>
    <property type="match status" value="1"/>
</dbReference>
<dbReference type="SUPFAM" id="SSF55681">
    <property type="entry name" value="Class II aaRS and biotin synthetases"/>
    <property type="match status" value="1"/>
</dbReference>
<dbReference type="GO" id="GO:0005739">
    <property type="term" value="C:mitochondrion"/>
    <property type="evidence" value="ECO:0007669"/>
    <property type="project" value="TreeGrafter"/>
</dbReference>
<dbReference type="AlphaFoldDB" id="A0A6C0EIF4"/>
<dbReference type="PROSITE" id="PS50862">
    <property type="entry name" value="AA_TRNA_LIGASE_II"/>
    <property type="match status" value="1"/>
</dbReference>
<protein>
    <recommendedName>
        <fullName evidence="6">Aminoacyl-transfer RNA synthetases class-II family profile domain-containing protein</fullName>
    </recommendedName>
</protein>
<accession>A0A6C0EIF4</accession>
<evidence type="ECO:0000256" key="4">
    <source>
        <dbReference type="ARBA" id="ARBA00022917"/>
    </source>
</evidence>
<dbReference type="Gene3D" id="3.30.930.10">
    <property type="entry name" value="Bira Bifunctional Protein, Domain 2"/>
    <property type="match status" value="1"/>
</dbReference>
<keyword evidence="5" id="KW-0030">Aminoacyl-tRNA synthetase</keyword>